<dbReference type="PANTHER" id="PTHR23026:SF123">
    <property type="entry name" value="NAD(P)H NITROREDUCTASE RV3131-RELATED"/>
    <property type="match status" value="1"/>
</dbReference>
<organism evidence="1 2">
    <name type="scientific">Thermocatellispora tengchongensis</name>
    <dbReference type="NCBI Taxonomy" id="1073253"/>
    <lineage>
        <taxon>Bacteria</taxon>
        <taxon>Bacillati</taxon>
        <taxon>Actinomycetota</taxon>
        <taxon>Actinomycetes</taxon>
        <taxon>Streptosporangiales</taxon>
        <taxon>Streptosporangiaceae</taxon>
        <taxon>Thermocatellispora</taxon>
    </lineage>
</organism>
<dbReference type="InterPro" id="IPR000415">
    <property type="entry name" value="Nitroreductase-like"/>
</dbReference>
<name>A0A840P3T9_9ACTN</name>
<dbReference type="NCBIfam" id="NF047509">
    <property type="entry name" value="Rv3131_FMN_oxido"/>
    <property type="match status" value="1"/>
</dbReference>
<reference evidence="1 2" key="1">
    <citation type="submission" date="2020-08" db="EMBL/GenBank/DDBJ databases">
        <title>Genomic Encyclopedia of Type Strains, Phase IV (KMG-IV): sequencing the most valuable type-strain genomes for metagenomic binning, comparative biology and taxonomic classification.</title>
        <authorList>
            <person name="Goeker M."/>
        </authorList>
    </citation>
    <scope>NUCLEOTIDE SEQUENCE [LARGE SCALE GENOMIC DNA]</scope>
    <source>
        <strain evidence="1 2">DSM 45615</strain>
    </source>
</reference>
<dbReference type="PANTHER" id="PTHR23026">
    <property type="entry name" value="NADPH NITROREDUCTASE"/>
    <property type="match status" value="1"/>
</dbReference>
<dbReference type="AlphaFoldDB" id="A0A840P3T9"/>
<dbReference type="RefSeq" id="WP_185048917.1">
    <property type="nucleotide sequence ID" value="NZ_BAABIX010000027.1"/>
</dbReference>
<dbReference type="SUPFAM" id="SSF55469">
    <property type="entry name" value="FMN-dependent nitroreductase-like"/>
    <property type="match status" value="2"/>
</dbReference>
<dbReference type="GO" id="GO:0016491">
    <property type="term" value="F:oxidoreductase activity"/>
    <property type="evidence" value="ECO:0007669"/>
    <property type="project" value="InterPro"/>
</dbReference>
<dbReference type="Gene3D" id="3.40.109.10">
    <property type="entry name" value="NADH Oxidase"/>
    <property type="match status" value="1"/>
</dbReference>
<protein>
    <submittedName>
        <fullName evidence="1">Nitroreductase</fullName>
    </submittedName>
</protein>
<proteinExistence type="predicted"/>
<keyword evidence="2" id="KW-1185">Reference proteome</keyword>
<dbReference type="Proteomes" id="UP000578449">
    <property type="component" value="Unassembled WGS sequence"/>
</dbReference>
<gene>
    <name evidence="1" type="ORF">HNP84_001853</name>
</gene>
<evidence type="ECO:0000313" key="2">
    <source>
        <dbReference type="Proteomes" id="UP000578449"/>
    </source>
</evidence>
<dbReference type="EMBL" id="JACHGN010000003">
    <property type="protein sequence ID" value="MBB5132140.1"/>
    <property type="molecule type" value="Genomic_DNA"/>
</dbReference>
<sequence>MDLRPVSDAGTAVRAAIAAASWAPSVHNTQPWSFEAAGGEIRVHADTDRLLRVSDPTARELYVSCGAALYTLRLALRAAGYDPVVRVLPDPDRPALAGTVRLGPQAPADEHTQMLAEEIERRRTHRGGFLHRPLPRPFLHALDGEARAEGARLLTGLPEPAVAAVADVTRAAENVQRADAAYSGELMRWARPPGSDRPDGVPADAYPRDRAEPAFVSRAGHRGEPEFAQRDYSRGRSWGYVPRPGAASPATGAVAAVVTAGDGREDWIAAGRALQRVLLFASAHGVSAAFHTQALEMYHLRDFLRREVFADAYPQMIMRLGVTDEPGATRRRPLDEIFTEPS</sequence>
<accession>A0A840P3T9</accession>
<evidence type="ECO:0000313" key="1">
    <source>
        <dbReference type="EMBL" id="MBB5132140.1"/>
    </source>
</evidence>
<comment type="caution">
    <text evidence="1">The sequence shown here is derived from an EMBL/GenBank/DDBJ whole genome shotgun (WGS) entry which is preliminary data.</text>
</comment>
<dbReference type="InterPro" id="IPR050627">
    <property type="entry name" value="Nitroreductase/BluB"/>
</dbReference>